<keyword evidence="12" id="KW-1185">Reference proteome</keyword>
<proteinExistence type="inferred from homology"/>
<sequence length="165" mass="18528">MSKTPVIFVMGVSGSGKSTIGKLLAEKLSLNFFDGDDYHPKENVEKMAKGQPLNDEDRIGWLEQLNLLAKENTKTGAIIACSALKHQYRKLLRKGLENELEFVFLKGSFDLVSERLSKRKGHFMPPELLKSQFEALEIPTAALTVSIDQTPEEIVESIMQQLHLN</sequence>
<dbReference type="InterPro" id="IPR006001">
    <property type="entry name" value="Therm_gnt_kin"/>
</dbReference>
<evidence type="ECO:0000256" key="10">
    <source>
        <dbReference type="RuleBase" id="RU363066"/>
    </source>
</evidence>
<dbReference type="Proteomes" id="UP000276309">
    <property type="component" value="Chromosome"/>
</dbReference>
<evidence type="ECO:0000313" key="12">
    <source>
        <dbReference type="Proteomes" id="UP000276309"/>
    </source>
</evidence>
<dbReference type="RefSeq" id="WP_121848910.1">
    <property type="nucleotide sequence ID" value="NZ_CP032050.1"/>
</dbReference>
<dbReference type="PANTHER" id="PTHR43442:SF3">
    <property type="entry name" value="GLUCONOKINASE-RELATED"/>
    <property type="match status" value="1"/>
</dbReference>
<dbReference type="InterPro" id="IPR031322">
    <property type="entry name" value="Shikimate/glucono_kinase"/>
</dbReference>
<dbReference type="EC" id="2.7.1.12" evidence="3 10"/>
<comment type="catalytic activity">
    <reaction evidence="9 10">
        <text>D-gluconate + ATP = 6-phospho-D-gluconate + ADP + H(+)</text>
        <dbReference type="Rhea" id="RHEA:19433"/>
        <dbReference type="ChEBI" id="CHEBI:15378"/>
        <dbReference type="ChEBI" id="CHEBI:18391"/>
        <dbReference type="ChEBI" id="CHEBI:30616"/>
        <dbReference type="ChEBI" id="CHEBI:58759"/>
        <dbReference type="ChEBI" id="CHEBI:456216"/>
        <dbReference type="EC" id="2.7.1.12"/>
    </reaction>
</comment>
<accession>A0A3G2L6L7</accession>
<reference evidence="11 12" key="1">
    <citation type="submission" date="2018-08" db="EMBL/GenBank/DDBJ databases">
        <title>The reduced genetic potential of extracellular carbohydrate catabolism in Euzebyella marina RN62, a Flavobacteriia bacterium isolated from the hadal water.</title>
        <authorList>
            <person name="Xue C."/>
        </authorList>
    </citation>
    <scope>NUCLEOTIDE SEQUENCE [LARGE SCALE GENOMIC DNA]</scope>
    <source>
        <strain evidence="11 12">RN62</strain>
    </source>
</reference>
<dbReference type="Pfam" id="PF01202">
    <property type="entry name" value="SKI"/>
    <property type="match status" value="1"/>
</dbReference>
<dbReference type="CDD" id="cd02021">
    <property type="entry name" value="GntK"/>
    <property type="match status" value="1"/>
</dbReference>
<dbReference type="GO" id="GO:0046316">
    <property type="term" value="F:gluconokinase activity"/>
    <property type="evidence" value="ECO:0007669"/>
    <property type="project" value="UniProtKB-EC"/>
</dbReference>
<dbReference type="InterPro" id="IPR027417">
    <property type="entry name" value="P-loop_NTPase"/>
</dbReference>
<evidence type="ECO:0000256" key="1">
    <source>
        <dbReference type="ARBA" id="ARBA00004761"/>
    </source>
</evidence>
<dbReference type="KEGG" id="emar:D1013_11165"/>
<keyword evidence="4 10" id="KW-0808">Transferase</keyword>
<dbReference type="FunFam" id="3.40.50.300:FF:000522">
    <property type="entry name" value="Gluconokinase"/>
    <property type="match status" value="1"/>
</dbReference>
<comment type="similarity">
    <text evidence="2 10">Belongs to the gluconokinase GntK/GntV family.</text>
</comment>
<organism evidence="11 12">
    <name type="scientific">Euzebyella marina</name>
    <dbReference type="NCBI Taxonomy" id="1761453"/>
    <lineage>
        <taxon>Bacteria</taxon>
        <taxon>Pseudomonadati</taxon>
        <taxon>Bacteroidota</taxon>
        <taxon>Flavobacteriia</taxon>
        <taxon>Flavobacteriales</taxon>
        <taxon>Flavobacteriaceae</taxon>
        <taxon>Euzebyella</taxon>
    </lineage>
</organism>
<evidence type="ECO:0000256" key="4">
    <source>
        <dbReference type="ARBA" id="ARBA00022679"/>
    </source>
</evidence>
<dbReference type="AlphaFoldDB" id="A0A3G2L6L7"/>
<gene>
    <name evidence="11" type="ORF">D1013_11165</name>
</gene>
<evidence type="ECO:0000256" key="3">
    <source>
        <dbReference type="ARBA" id="ARBA00012054"/>
    </source>
</evidence>
<evidence type="ECO:0000256" key="5">
    <source>
        <dbReference type="ARBA" id="ARBA00022741"/>
    </source>
</evidence>
<dbReference type="NCBIfam" id="TIGR01313">
    <property type="entry name" value="therm_gnt_kin"/>
    <property type="match status" value="1"/>
</dbReference>
<evidence type="ECO:0000256" key="6">
    <source>
        <dbReference type="ARBA" id="ARBA00022777"/>
    </source>
</evidence>
<evidence type="ECO:0000256" key="2">
    <source>
        <dbReference type="ARBA" id="ARBA00008420"/>
    </source>
</evidence>
<comment type="pathway">
    <text evidence="1">Carbohydrate acid metabolism.</text>
</comment>
<evidence type="ECO:0000256" key="8">
    <source>
        <dbReference type="ARBA" id="ARBA00023064"/>
    </source>
</evidence>
<protein>
    <recommendedName>
        <fullName evidence="3 10">Gluconokinase</fullName>
        <ecNumber evidence="3 10">2.7.1.12</ecNumber>
    </recommendedName>
</protein>
<name>A0A3G2L6L7_9FLAO</name>
<dbReference type="EMBL" id="CP032050">
    <property type="protein sequence ID" value="AYN67895.1"/>
    <property type="molecule type" value="Genomic_DNA"/>
</dbReference>
<evidence type="ECO:0000256" key="9">
    <source>
        <dbReference type="ARBA" id="ARBA00048090"/>
    </source>
</evidence>
<keyword evidence="5 10" id="KW-0547">Nucleotide-binding</keyword>
<evidence type="ECO:0000256" key="7">
    <source>
        <dbReference type="ARBA" id="ARBA00022840"/>
    </source>
</evidence>
<keyword evidence="7 10" id="KW-0067">ATP-binding</keyword>
<keyword evidence="8" id="KW-0311">Gluconate utilization</keyword>
<dbReference type="GO" id="GO:0005524">
    <property type="term" value="F:ATP binding"/>
    <property type="evidence" value="ECO:0007669"/>
    <property type="project" value="UniProtKB-KW"/>
</dbReference>
<dbReference type="GO" id="GO:0005737">
    <property type="term" value="C:cytoplasm"/>
    <property type="evidence" value="ECO:0007669"/>
    <property type="project" value="TreeGrafter"/>
</dbReference>
<evidence type="ECO:0000313" key="11">
    <source>
        <dbReference type="EMBL" id="AYN67895.1"/>
    </source>
</evidence>
<dbReference type="GO" id="GO:0019521">
    <property type="term" value="P:D-gluconate metabolic process"/>
    <property type="evidence" value="ECO:0007669"/>
    <property type="project" value="UniProtKB-KW"/>
</dbReference>
<dbReference type="OrthoDB" id="9813917at2"/>
<dbReference type="PANTHER" id="PTHR43442">
    <property type="entry name" value="GLUCONOKINASE-RELATED"/>
    <property type="match status" value="1"/>
</dbReference>
<dbReference type="Gene3D" id="3.40.50.300">
    <property type="entry name" value="P-loop containing nucleotide triphosphate hydrolases"/>
    <property type="match status" value="1"/>
</dbReference>
<dbReference type="SUPFAM" id="SSF52540">
    <property type="entry name" value="P-loop containing nucleoside triphosphate hydrolases"/>
    <property type="match status" value="1"/>
</dbReference>
<keyword evidence="6 10" id="KW-0418">Kinase</keyword>